<accession>A0A4U5LZJ7</accession>
<organism evidence="2 3">
    <name type="scientific">Steinernema carpocapsae</name>
    <name type="common">Entomopathogenic nematode</name>
    <dbReference type="NCBI Taxonomy" id="34508"/>
    <lineage>
        <taxon>Eukaryota</taxon>
        <taxon>Metazoa</taxon>
        <taxon>Ecdysozoa</taxon>
        <taxon>Nematoda</taxon>
        <taxon>Chromadorea</taxon>
        <taxon>Rhabditida</taxon>
        <taxon>Tylenchina</taxon>
        <taxon>Panagrolaimomorpha</taxon>
        <taxon>Strongyloidoidea</taxon>
        <taxon>Steinernematidae</taxon>
        <taxon>Steinernema</taxon>
    </lineage>
</organism>
<evidence type="ECO:0000256" key="1">
    <source>
        <dbReference type="SAM" id="SignalP"/>
    </source>
</evidence>
<dbReference type="Proteomes" id="UP000298663">
    <property type="component" value="Unassembled WGS sequence"/>
</dbReference>
<keyword evidence="1" id="KW-0732">Signal</keyword>
<feature type="chain" id="PRO_5020716712" evidence="1">
    <location>
        <begin position="18"/>
        <end position="217"/>
    </location>
</feature>
<proteinExistence type="predicted"/>
<dbReference type="EMBL" id="AZBU02000011">
    <property type="protein sequence ID" value="TKR61784.1"/>
    <property type="molecule type" value="Genomic_DNA"/>
</dbReference>
<feature type="signal peptide" evidence="1">
    <location>
        <begin position="1"/>
        <end position="17"/>
    </location>
</feature>
<reference evidence="2 3" key="1">
    <citation type="journal article" date="2015" name="Genome Biol.">
        <title>Comparative genomics of Steinernema reveals deeply conserved gene regulatory networks.</title>
        <authorList>
            <person name="Dillman A.R."/>
            <person name="Macchietto M."/>
            <person name="Porter C.F."/>
            <person name="Rogers A."/>
            <person name="Williams B."/>
            <person name="Antoshechkin I."/>
            <person name="Lee M.M."/>
            <person name="Goodwin Z."/>
            <person name="Lu X."/>
            <person name="Lewis E.E."/>
            <person name="Goodrich-Blair H."/>
            <person name="Stock S.P."/>
            <person name="Adams B.J."/>
            <person name="Sternberg P.W."/>
            <person name="Mortazavi A."/>
        </authorList>
    </citation>
    <scope>NUCLEOTIDE SEQUENCE [LARGE SCALE GENOMIC DNA]</scope>
    <source>
        <strain evidence="2 3">ALL</strain>
    </source>
</reference>
<sequence>MRSLLLVVVGFVFSANGALNPSEPYSERARLYTFDFPLLQNTGPGVLLRGNASSSLLSDVILIEDAFQIDFSGNLDCLYQEGLIRVIYKDAEGNTSQNIFRASERTIQENRTRIRIHVDPLVGAASSDLERLKGGFHAMEVTEAQHLSTKTIHRFVRVAVIYSSRGNSTCDKVKATMVGGYLHFYAPPPEFFKGRKEEGNKWQHWLAAGLLFGGFCM</sequence>
<comment type="caution">
    <text evidence="2">The sequence shown here is derived from an EMBL/GenBank/DDBJ whole genome shotgun (WGS) entry which is preliminary data.</text>
</comment>
<keyword evidence="3" id="KW-1185">Reference proteome</keyword>
<dbReference type="AlphaFoldDB" id="A0A4U5LZJ7"/>
<protein>
    <submittedName>
        <fullName evidence="2">Uncharacterized protein</fullName>
    </submittedName>
</protein>
<reference evidence="2 3" key="2">
    <citation type="journal article" date="2019" name="G3 (Bethesda)">
        <title>Hybrid Assembly of the Genome of the Entomopathogenic Nematode Steinernema carpocapsae Identifies the X-Chromosome.</title>
        <authorList>
            <person name="Serra L."/>
            <person name="Macchietto M."/>
            <person name="Macias-Munoz A."/>
            <person name="McGill C.J."/>
            <person name="Rodriguez I.M."/>
            <person name="Rodriguez B."/>
            <person name="Murad R."/>
            <person name="Mortazavi A."/>
        </authorList>
    </citation>
    <scope>NUCLEOTIDE SEQUENCE [LARGE SCALE GENOMIC DNA]</scope>
    <source>
        <strain evidence="2 3">ALL</strain>
    </source>
</reference>
<evidence type="ECO:0000313" key="3">
    <source>
        <dbReference type="Proteomes" id="UP000298663"/>
    </source>
</evidence>
<evidence type="ECO:0000313" key="2">
    <source>
        <dbReference type="EMBL" id="TKR61784.1"/>
    </source>
</evidence>
<name>A0A4U5LZJ7_STECR</name>
<gene>
    <name evidence="2" type="ORF">L596_028848</name>
</gene>